<organism evidence="1 2">
    <name type="scientific">Oceanobacillus picturae</name>
    <dbReference type="NCBI Taxonomy" id="171693"/>
    <lineage>
        <taxon>Bacteria</taxon>
        <taxon>Bacillati</taxon>
        <taxon>Bacillota</taxon>
        <taxon>Bacilli</taxon>
        <taxon>Bacillales</taxon>
        <taxon>Bacillaceae</taxon>
        <taxon>Oceanobacillus</taxon>
    </lineage>
</organism>
<name>A0A0U9H9P9_9BACI</name>
<dbReference type="Proteomes" id="UP000052946">
    <property type="component" value="Unassembled WGS sequence"/>
</dbReference>
<protein>
    <submittedName>
        <fullName evidence="1">Phage protein</fullName>
    </submittedName>
</protein>
<evidence type="ECO:0000313" key="1">
    <source>
        <dbReference type="EMBL" id="GAQ18017.1"/>
    </source>
</evidence>
<reference evidence="1 2" key="2">
    <citation type="journal article" date="2016" name="Genome Announc.">
        <title>Draft Genome Sequence of Oceanobacillus picturae Heshi-B3, Isolated from Fermented Rice Bran in a Traditional Japanese Seafood Dish.</title>
        <authorList>
            <person name="Akuzawa S."/>
            <person name="Nagaoka J."/>
            <person name="Kanekatsu M."/>
            <person name="Kanesaki Y."/>
            <person name="Suzuki T."/>
        </authorList>
    </citation>
    <scope>NUCLEOTIDE SEQUENCE [LARGE SCALE GENOMIC DNA]</scope>
    <source>
        <strain evidence="1 2">Heshi-B3</strain>
    </source>
</reference>
<dbReference type="Pfam" id="PF13128">
    <property type="entry name" value="DUF3954"/>
    <property type="match status" value="1"/>
</dbReference>
<accession>A0A0U9H9P9</accession>
<dbReference type="InterPro" id="IPR025017">
    <property type="entry name" value="DUF3954"/>
</dbReference>
<dbReference type="RefSeq" id="WP_082667695.1">
    <property type="nucleotide sequence ID" value="NZ_BBXV01000023.1"/>
</dbReference>
<sequence>MAEAKVDLSEDAVYRVKDGKLERLDKPPSGFGEVIQKWQDGKLGRYEVTYMK</sequence>
<evidence type="ECO:0000313" key="2">
    <source>
        <dbReference type="Proteomes" id="UP000052946"/>
    </source>
</evidence>
<reference evidence="2" key="1">
    <citation type="submission" date="2015-07" db="EMBL/GenBank/DDBJ databases">
        <title>Draft Genome Sequence of Oceanobacillus picturae Heshi-B3 that Was Isolated from Fermented Rice Bran with Aging Salted Mackerel, Which Was Named Heshiko as Traditional Fermented Seafood in Japan.</title>
        <authorList>
            <person name="Akuzawa S."/>
            <person name="Nakagawa J."/>
            <person name="Kanekatsu T."/>
            <person name="Kanesaki Y."/>
            <person name="Suzuki T."/>
        </authorList>
    </citation>
    <scope>NUCLEOTIDE SEQUENCE [LARGE SCALE GENOMIC DNA]</scope>
    <source>
        <strain evidence="2">Heshi-B3</strain>
    </source>
</reference>
<gene>
    <name evidence="1" type="ORF">OPHB3_1956</name>
</gene>
<dbReference type="EMBL" id="BBXV01000023">
    <property type="protein sequence ID" value="GAQ18017.1"/>
    <property type="molecule type" value="Genomic_DNA"/>
</dbReference>
<comment type="caution">
    <text evidence="1">The sequence shown here is derived from an EMBL/GenBank/DDBJ whole genome shotgun (WGS) entry which is preliminary data.</text>
</comment>
<dbReference type="AlphaFoldDB" id="A0A0U9H9P9"/>
<proteinExistence type="predicted"/>
<dbReference type="OrthoDB" id="2909155at2"/>